<accession>A0A0P0Z3W8</accession>
<sequence>MREGLFLYTTGPRERRDAQGSAVLINGRIFATSEGQLFSGSFEVIDDRLFGKASLVYEIGFGPTGVPHTVLFEGAIEGDAIHMDCIPDDNPEEPYTAVLTRLD</sequence>
<proteinExistence type="predicted"/>
<dbReference type="EMBL" id="LC066377">
    <property type="protein sequence ID" value="BAT28740.1"/>
    <property type="molecule type" value="Genomic_DNA"/>
</dbReference>
<organism evidence="1">
    <name type="scientific">Aureimonas frigidaquae</name>
    <dbReference type="NCBI Taxonomy" id="424757"/>
    <lineage>
        <taxon>Bacteria</taxon>
        <taxon>Pseudomonadati</taxon>
        <taxon>Pseudomonadota</taxon>
        <taxon>Alphaproteobacteria</taxon>
        <taxon>Hyphomicrobiales</taxon>
        <taxon>Aurantimonadaceae</taxon>
        <taxon>Aureimonas</taxon>
    </lineage>
</organism>
<dbReference type="OrthoDB" id="7910767at2"/>
<dbReference type="RefSeq" id="WP_062225644.1">
    <property type="nucleotide sequence ID" value="NZ_BBWR01000002.1"/>
</dbReference>
<name>A0A0P0Z3W8_9HYPH</name>
<protein>
    <submittedName>
        <fullName evidence="1">Uncharacterized protein</fullName>
    </submittedName>
</protein>
<dbReference type="AlphaFoldDB" id="A0A0P0Z3W8"/>
<evidence type="ECO:0000313" key="1">
    <source>
        <dbReference type="EMBL" id="BAT28740.1"/>
    </source>
</evidence>
<reference evidence="1" key="1">
    <citation type="journal article" date="2015" name="Proc. Natl. Acad. Sci. U.S.A.">
        <title>Bacterial clade with the ribosomal RNA operon on a small plasmid rather than the chromosome.</title>
        <authorList>
            <person name="Anda M."/>
            <person name="Ohtsubo Y."/>
            <person name="Okubo T."/>
            <person name="Sugawara M."/>
            <person name="Nagata Y."/>
            <person name="Tsuda M."/>
            <person name="Minamisawa K."/>
            <person name="Mitsui H."/>
        </authorList>
    </citation>
    <scope>NUCLEOTIDE SEQUENCE</scope>
    <source>
        <strain evidence="1">JCM 14755</strain>
    </source>
</reference>